<proteinExistence type="predicted"/>
<name>A0A1B6IZF8_9HEMI</name>
<organism evidence="1">
    <name type="scientific">Homalodisca liturata</name>
    <dbReference type="NCBI Taxonomy" id="320908"/>
    <lineage>
        <taxon>Eukaryota</taxon>
        <taxon>Metazoa</taxon>
        <taxon>Ecdysozoa</taxon>
        <taxon>Arthropoda</taxon>
        <taxon>Hexapoda</taxon>
        <taxon>Insecta</taxon>
        <taxon>Pterygota</taxon>
        <taxon>Neoptera</taxon>
        <taxon>Paraneoptera</taxon>
        <taxon>Hemiptera</taxon>
        <taxon>Auchenorrhyncha</taxon>
        <taxon>Membracoidea</taxon>
        <taxon>Cicadellidae</taxon>
        <taxon>Cicadellinae</taxon>
        <taxon>Proconiini</taxon>
        <taxon>Homalodisca</taxon>
    </lineage>
</organism>
<evidence type="ECO:0008006" key="2">
    <source>
        <dbReference type="Google" id="ProtNLM"/>
    </source>
</evidence>
<dbReference type="EMBL" id="GECU01015372">
    <property type="protein sequence ID" value="JAS92334.1"/>
    <property type="molecule type" value="Transcribed_RNA"/>
</dbReference>
<sequence length="128" mass="14043">LVNLTTKPSYYKTGSIQIGKENAQKYGNNRCHTKGCMAKETIINNGLNNKQPFTPIENSYIPNLTLKPTNSEEAAKIISGLKSKPSAGYDDISTIVLKKCQDELIEPLVHITNLSFLSGVFPSTLKLS</sequence>
<accession>A0A1B6IZF8</accession>
<dbReference type="AlphaFoldDB" id="A0A1B6IZF8"/>
<protein>
    <recommendedName>
        <fullName evidence="2">Reverse transcriptase domain-containing protein</fullName>
    </recommendedName>
</protein>
<reference evidence="1" key="1">
    <citation type="submission" date="2015-11" db="EMBL/GenBank/DDBJ databases">
        <title>De novo transcriptome assembly of four potential Pierce s Disease insect vectors from Arizona vineyards.</title>
        <authorList>
            <person name="Tassone E.E."/>
        </authorList>
    </citation>
    <scope>NUCLEOTIDE SEQUENCE</scope>
</reference>
<gene>
    <name evidence="1" type="ORF">g.3967</name>
</gene>
<evidence type="ECO:0000313" key="1">
    <source>
        <dbReference type="EMBL" id="JAS92334.1"/>
    </source>
</evidence>
<feature type="non-terminal residue" evidence="1">
    <location>
        <position position="1"/>
    </location>
</feature>
<feature type="non-terminal residue" evidence="1">
    <location>
        <position position="128"/>
    </location>
</feature>